<accession>A0A8H7VRX4</accession>
<protein>
    <submittedName>
        <fullName evidence="2">Uncharacterized protein</fullName>
    </submittedName>
</protein>
<gene>
    <name evidence="2" type="ORF">INT48_005178</name>
</gene>
<reference evidence="2" key="1">
    <citation type="submission" date="2021-01" db="EMBL/GenBank/DDBJ databases">
        <title>Metabolic potential, ecology and presence of endohyphal bacteria is reflected in genomic diversity of Mucoromycotina.</title>
        <authorList>
            <person name="Muszewska A."/>
            <person name="Okrasinska A."/>
            <person name="Steczkiewicz K."/>
            <person name="Drgas O."/>
            <person name="Orlowska M."/>
            <person name="Perlinska-Lenart U."/>
            <person name="Aleksandrzak-Piekarczyk T."/>
            <person name="Szatraj K."/>
            <person name="Zielenkiewicz U."/>
            <person name="Pilsyk S."/>
            <person name="Malc E."/>
            <person name="Mieczkowski P."/>
            <person name="Kruszewska J.S."/>
            <person name="Biernat P."/>
            <person name="Pawlowska J."/>
        </authorList>
    </citation>
    <scope>NUCLEOTIDE SEQUENCE</scope>
    <source>
        <strain evidence="2">WA0000018081</strain>
    </source>
</reference>
<dbReference type="OrthoDB" id="10320921at2759"/>
<keyword evidence="3" id="KW-1185">Reference proteome</keyword>
<feature type="transmembrane region" description="Helical" evidence="1">
    <location>
        <begin position="108"/>
        <end position="125"/>
    </location>
</feature>
<comment type="caution">
    <text evidence="2">The sequence shown here is derived from an EMBL/GenBank/DDBJ whole genome shotgun (WGS) entry which is preliminary data.</text>
</comment>
<name>A0A8H7VRX4_9FUNG</name>
<dbReference type="EMBL" id="JAEPRE010000110">
    <property type="protein sequence ID" value="KAG2232461.1"/>
    <property type="molecule type" value="Genomic_DNA"/>
</dbReference>
<proteinExistence type="predicted"/>
<keyword evidence="1" id="KW-0812">Transmembrane</keyword>
<dbReference type="Proteomes" id="UP000613177">
    <property type="component" value="Unassembled WGS sequence"/>
</dbReference>
<organism evidence="2 3">
    <name type="scientific">Thamnidium elegans</name>
    <dbReference type="NCBI Taxonomy" id="101142"/>
    <lineage>
        <taxon>Eukaryota</taxon>
        <taxon>Fungi</taxon>
        <taxon>Fungi incertae sedis</taxon>
        <taxon>Mucoromycota</taxon>
        <taxon>Mucoromycotina</taxon>
        <taxon>Mucoromycetes</taxon>
        <taxon>Mucorales</taxon>
        <taxon>Mucorineae</taxon>
        <taxon>Mucoraceae</taxon>
        <taxon>Thamnidium</taxon>
    </lineage>
</organism>
<keyword evidence="1" id="KW-0472">Membrane</keyword>
<evidence type="ECO:0000313" key="2">
    <source>
        <dbReference type="EMBL" id="KAG2232461.1"/>
    </source>
</evidence>
<keyword evidence="1" id="KW-1133">Transmembrane helix</keyword>
<dbReference type="AlphaFoldDB" id="A0A8H7VRX4"/>
<sequence>MLCDAEKSFSCPDTVCGNIRFSVCSWSNAADGTVVSESCSDTSNLNCANTALQTCFRLRVYVATDGVNDTLPVGNQFAVCENIDETLPIPKITEAIPTRESAATLNQASFILALMFICLLTVSLSRKF</sequence>
<evidence type="ECO:0000256" key="1">
    <source>
        <dbReference type="SAM" id="Phobius"/>
    </source>
</evidence>
<evidence type="ECO:0000313" key="3">
    <source>
        <dbReference type="Proteomes" id="UP000613177"/>
    </source>
</evidence>